<proteinExistence type="predicted"/>
<feature type="domain" description="Guanylate cyclase" evidence="2">
    <location>
        <begin position="1"/>
        <end position="110"/>
    </location>
</feature>
<feature type="non-terminal residue" evidence="3">
    <location>
        <position position="255"/>
    </location>
</feature>
<reference evidence="3" key="1">
    <citation type="journal article" date="2014" name="Front. Microbiol.">
        <title>High frequency of phylogenetically diverse reductive dehalogenase-homologous genes in deep subseafloor sedimentary metagenomes.</title>
        <authorList>
            <person name="Kawai M."/>
            <person name="Futagami T."/>
            <person name="Toyoda A."/>
            <person name="Takaki Y."/>
            <person name="Nishi S."/>
            <person name="Hori S."/>
            <person name="Arai W."/>
            <person name="Tsubouchi T."/>
            <person name="Morono Y."/>
            <person name="Uchiyama I."/>
            <person name="Ito T."/>
            <person name="Fujiyama A."/>
            <person name="Inagaki F."/>
            <person name="Takami H."/>
        </authorList>
    </citation>
    <scope>NUCLEOTIDE SEQUENCE</scope>
    <source>
        <strain evidence="3">Expedition CK06-06</strain>
    </source>
</reference>
<dbReference type="GO" id="GO:0035556">
    <property type="term" value="P:intracellular signal transduction"/>
    <property type="evidence" value="ECO:0007669"/>
    <property type="project" value="InterPro"/>
</dbReference>
<keyword evidence="1" id="KW-0812">Transmembrane</keyword>
<organism evidence="3">
    <name type="scientific">marine sediment metagenome</name>
    <dbReference type="NCBI Taxonomy" id="412755"/>
    <lineage>
        <taxon>unclassified sequences</taxon>
        <taxon>metagenomes</taxon>
        <taxon>ecological metagenomes</taxon>
    </lineage>
</organism>
<dbReference type="PROSITE" id="PS50125">
    <property type="entry name" value="GUANYLATE_CYCLASE_2"/>
    <property type="match status" value="1"/>
</dbReference>
<comment type="caution">
    <text evidence="3">The sequence shown here is derived from an EMBL/GenBank/DDBJ whole genome shotgun (WGS) entry which is preliminary data.</text>
</comment>
<dbReference type="GO" id="GO:0006171">
    <property type="term" value="P:cAMP biosynthetic process"/>
    <property type="evidence" value="ECO:0007669"/>
    <property type="project" value="TreeGrafter"/>
</dbReference>
<evidence type="ECO:0000259" key="2">
    <source>
        <dbReference type="PROSITE" id="PS50125"/>
    </source>
</evidence>
<dbReference type="PANTHER" id="PTHR43081:SF19">
    <property type="entry name" value="PH-SENSITIVE ADENYLATE CYCLASE RV1264"/>
    <property type="match status" value="1"/>
</dbReference>
<dbReference type="InterPro" id="IPR001054">
    <property type="entry name" value="A/G_cyclase"/>
</dbReference>
<dbReference type="InterPro" id="IPR029787">
    <property type="entry name" value="Nucleotide_cyclase"/>
</dbReference>
<gene>
    <name evidence="3" type="ORF">S01H1_03073</name>
</gene>
<dbReference type="Gene3D" id="3.30.70.1230">
    <property type="entry name" value="Nucleotide cyclase"/>
    <property type="match status" value="1"/>
</dbReference>
<dbReference type="PANTHER" id="PTHR43081">
    <property type="entry name" value="ADENYLATE CYCLASE, TERMINAL-DIFFERENTIATION SPECIFIC-RELATED"/>
    <property type="match status" value="1"/>
</dbReference>
<dbReference type="InterPro" id="IPR050697">
    <property type="entry name" value="Adenylyl/Guanylyl_Cyclase_3/4"/>
</dbReference>
<feature type="non-terminal residue" evidence="3">
    <location>
        <position position="1"/>
    </location>
</feature>
<dbReference type="CDD" id="cd07302">
    <property type="entry name" value="CHD"/>
    <property type="match status" value="1"/>
</dbReference>
<accession>X0RZJ3</accession>
<dbReference type="SUPFAM" id="SSF55073">
    <property type="entry name" value="Nucleotide cyclase"/>
    <property type="match status" value="1"/>
</dbReference>
<evidence type="ECO:0000313" key="3">
    <source>
        <dbReference type="EMBL" id="GAF74198.1"/>
    </source>
</evidence>
<dbReference type="EMBL" id="BARS01001619">
    <property type="protein sequence ID" value="GAF74198.1"/>
    <property type="molecule type" value="Genomic_DNA"/>
</dbReference>
<feature type="transmembrane region" description="Helical" evidence="1">
    <location>
        <begin position="181"/>
        <end position="202"/>
    </location>
</feature>
<dbReference type="AlphaFoldDB" id="X0RZJ3"/>
<evidence type="ECO:0000256" key="1">
    <source>
        <dbReference type="SAM" id="Phobius"/>
    </source>
</evidence>
<dbReference type="Pfam" id="PF00211">
    <property type="entry name" value="Guanylate_cyc"/>
    <property type="match status" value="1"/>
</dbReference>
<keyword evidence="1" id="KW-1133">Transmembrane helix</keyword>
<name>X0RZJ3_9ZZZZ</name>
<keyword evidence="1" id="KW-0472">Membrane</keyword>
<protein>
    <recommendedName>
        <fullName evidence="2">Guanylate cyclase domain-containing protein</fullName>
    </recommendedName>
</protein>
<sequence length="255" mass="28453">DVKGYSRLMGEDELATIESLKKNRKLISSLTEQFRGRVVDSPGDNLLAEFGSVVDAVECAVKIQEELKKENDEYPESRRMEFRIGVNLGDVVEDGERIYGDGVNISARIEGLADGGGICISRTAYDHVKNKLSVGYEYLGEHSVKNIKDPVGVYRLLIDTEAKGSVVYKHRRDDPRHRRRATLIALVMLIVVVAAFLVWNFYFRPPPIEPASLERMAFPLPDKPSIAVLPFDNISGDPEQEYIADGITESIITGL</sequence>